<reference evidence="1" key="2">
    <citation type="submission" date="2015-07" db="EMBL/GenBank/DDBJ databases">
        <title>Plasmids, circular viruses and viroids from rat gut.</title>
        <authorList>
            <person name="Jorgensen T.J."/>
            <person name="Hansen M.A."/>
            <person name="Xu Z."/>
            <person name="Tabak M.A."/>
            <person name="Sorensen S.J."/>
            <person name="Hansen L.H."/>
        </authorList>
    </citation>
    <scope>NUCLEOTIDE SEQUENCE</scope>
    <source>
        <plasmid evidence="1">pRGRH0267</plasmid>
    </source>
</reference>
<name>A0A0H5PXM2_9ZZZZ</name>
<evidence type="ECO:0000313" key="1">
    <source>
        <dbReference type="EMBL" id="CRY94496.1"/>
    </source>
</evidence>
<dbReference type="EMBL" id="LN852939">
    <property type="protein sequence ID" value="CRY94496.1"/>
    <property type="molecule type" value="Genomic_DNA"/>
</dbReference>
<dbReference type="AlphaFoldDB" id="A0A0H5PXM2"/>
<proteinExistence type="predicted"/>
<sequence>MTEVIETPSHIAPGAVRGRGSPLGIYAKSITPPLLGGSARAAIQKNRAERYALLAVARRVFSSAGKRSGLVYGHDYCKTAKCRYVSHGQGVGVHKSHKHNGAFYSGLVTCGSVWNCPVCGPKIQERRREEVAKAVDWAYANGLQPVMVTLTFPHYAWNKLSVLLKQQAFALQRLRAGSPWARFKKAFGYEGLIRALENLFGMNGWHPHTHELWFVRKDADAEAMKAEVLKRWESACIRAGLLDPKNAAQLEAFRAHAVDVKGNCSASDYLAKQDDSRNWGVDREIAKASTKAGRAKGLHPFALLAKAGEGDKRAERLFLAYCLAMKGKSQLYWSPGLKDAVGVNEATDEDLAEESRDAADILGRLSLDDWHLVRAASMRAQVLDAAESGGWPAIQALLEGLARQACADALAPCSSP</sequence>
<organism evidence="1">
    <name type="scientific">uncultured prokaryote</name>
    <dbReference type="NCBI Taxonomy" id="198431"/>
    <lineage>
        <taxon>unclassified sequences</taxon>
        <taxon>environmental samples</taxon>
    </lineage>
</organism>
<protein>
    <recommendedName>
        <fullName evidence="2">Replication protein</fullName>
    </recommendedName>
</protein>
<keyword evidence="1" id="KW-0614">Plasmid</keyword>
<geneLocation type="plasmid" evidence="1">
    <name>pRGRH0267</name>
</geneLocation>
<reference evidence="1" key="1">
    <citation type="submission" date="2015-06" db="EMBL/GenBank/DDBJ databases">
        <authorList>
            <person name="Joergensen T."/>
        </authorList>
    </citation>
    <scope>NUCLEOTIDE SEQUENCE</scope>
    <source>
        <plasmid evidence="1">pRGRH0267</plasmid>
    </source>
</reference>
<accession>A0A0H5PXM2</accession>
<evidence type="ECO:0008006" key="2">
    <source>
        <dbReference type="Google" id="ProtNLM"/>
    </source>
</evidence>